<proteinExistence type="predicted"/>
<dbReference type="EMBL" id="CM000882">
    <property type="protein sequence ID" value="KQJ93590.1"/>
    <property type="molecule type" value="Genomic_DNA"/>
</dbReference>
<name>A0A0Q3F2A2_BRADI</name>
<gene>
    <name evidence="1" type="ORF">BRADI_3g05573v3</name>
</gene>
<organism evidence="1">
    <name type="scientific">Brachypodium distachyon</name>
    <name type="common">Purple false brome</name>
    <name type="synonym">Trachynia distachya</name>
    <dbReference type="NCBI Taxonomy" id="15368"/>
    <lineage>
        <taxon>Eukaryota</taxon>
        <taxon>Viridiplantae</taxon>
        <taxon>Streptophyta</taxon>
        <taxon>Embryophyta</taxon>
        <taxon>Tracheophyta</taxon>
        <taxon>Spermatophyta</taxon>
        <taxon>Magnoliopsida</taxon>
        <taxon>Liliopsida</taxon>
        <taxon>Poales</taxon>
        <taxon>Poaceae</taxon>
        <taxon>BOP clade</taxon>
        <taxon>Pooideae</taxon>
        <taxon>Stipodae</taxon>
        <taxon>Brachypodieae</taxon>
        <taxon>Brachypodium</taxon>
    </lineage>
</organism>
<protein>
    <submittedName>
        <fullName evidence="1 2">Uncharacterized protein</fullName>
    </submittedName>
</protein>
<reference evidence="1" key="2">
    <citation type="submission" date="2017-06" db="EMBL/GenBank/DDBJ databases">
        <title>WGS assembly of Brachypodium distachyon.</title>
        <authorList>
            <consortium name="The International Brachypodium Initiative"/>
            <person name="Lucas S."/>
            <person name="Harmon-Smith M."/>
            <person name="Lail K."/>
            <person name="Tice H."/>
            <person name="Grimwood J."/>
            <person name="Bruce D."/>
            <person name="Barry K."/>
            <person name="Shu S."/>
            <person name="Lindquist E."/>
            <person name="Wang M."/>
            <person name="Pitluck S."/>
            <person name="Vogel J.P."/>
            <person name="Garvin D.F."/>
            <person name="Mockler T.C."/>
            <person name="Schmutz J."/>
            <person name="Rokhsar D."/>
            <person name="Bevan M.W."/>
        </authorList>
    </citation>
    <scope>NUCLEOTIDE SEQUENCE</scope>
    <source>
        <strain evidence="1">Bd21</strain>
    </source>
</reference>
<evidence type="ECO:0000313" key="3">
    <source>
        <dbReference type="Proteomes" id="UP000008810"/>
    </source>
</evidence>
<keyword evidence="3" id="KW-1185">Reference proteome</keyword>
<reference evidence="2" key="3">
    <citation type="submission" date="2018-08" db="UniProtKB">
        <authorList>
            <consortium name="EnsemblPlants"/>
        </authorList>
    </citation>
    <scope>IDENTIFICATION</scope>
    <source>
        <strain evidence="2">cv. Bd21</strain>
    </source>
</reference>
<accession>A0A0Q3F2A2</accession>
<dbReference type="Gramene" id="KQJ93590">
    <property type="protein sequence ID" value="KQJ93590"/>
    <property type="gene ID" value="BRADI_3g05573v3"/>
</dbReference>
<reference evidence="1 2" key="1">
    <citation type="journal article" date="2010" name="Nature">
        <title>Genome sequencing and analysis of the model grass Brachypodium distachyon.</title>
        <authorList>
            <consortium name="International Brachypodium Initiative"/>
        </authorList>
    </citation>
    <scope>NUCLEOTIDE SEQUENCE [LARGE SCALE GENOMIC DNA]</scope>
    <source>
        <strain evidence="1 2">Bd21</strain>
    </source>
</reference>
<evidence type="ECO:0000313" key="2">
    <source>
        <dbReference type="EnsemblPlants" id="KQJ93590"/>
    </source>
</evidence>
<dbReference type="Proteomes" id="UP000008810">
    <property type="component" value="Chromosome 3"/>
</dbReference>
<dbReference type="InParanoid" id="A0A0Q3F2A2"/>
<sequence>MAYQIKFFLFEKEDETPSLYIKRCTQSFSQHPKFLHLPSSMESPYFTSRTIHSVFHPFSTHSGRRKSADSKRLAS</sequence>
<dbReference type="EnsemblPlants" id="KQJ93590">
    <property type="protein sequence ID" value="KQJ93590"/>
    <property type="gene ID" value="BRADI_3g05573v3"/>
</dbReference>
<dbReference type="AlphaFoldDB" id="A0A0Q3F2A2"/>
<evidence type="ECO:0000313" key="1">
    <source>
        <dbReference type="EMBL" id="KQJ93590.1"/>
    </source>
</evidence>